<dbReference type="AlphaFoldDB" id="A0A6G1DG98"/>
<accession>A0A6G1DG98</accession>
<evidence type="ECO:0000313" key="1">
    <source>
        <dbReference type="EMBL" id="KAF0911429.1"/>
    </source>
</evidence>
<evidence type="ECO:0000313" key="2">
    <source>
        <dbReference type="Proteomes" id="UP000479710"/>
    </source>
</evidence>
<comment type="caution">
    <text evidence="1">The sequence shown here is derived from an EMBL/GenBank/DDBJ whole genome shotgun (WGS) entry which is preliminary data.</text>
</comment>
<dbReference type="EMBL" id="SPHZ02000006">
    <property type="protein sequence ID" value="KAF0911429.1"/>
    <property type="molecule type" value="Genomic_DNA"/>
</dbReference>
<name>A0A6G1DG98_9ORYZ</name>
<sequence length="83" mass="8797">MQQSTWGSSHVLSSRCQAAASRNVIIADPISRPSAISTHLRVPLEGSAFVSASRAALVHAWRIAQAVRQPGGVAASRRPPVRT</sequence>
<keyword evidence="2" id="KW-1185">Reference proteome</keyword>
<proteinExistence type="predicted"/>
<dbReference type="Proteomes" id="UP000479710">
    <property type="component" value="Unassembled WGS sequence"/>
</dbReference>
<reference evidence="1 2" key="1">
    <citation type="submission" date="2019-11" db="EMBL/GenBank/DDBJ databases">
        <title>Whole genome sequence of Oryza granulata.</title>
        <authorList>
            <person name="Li W."/>
        </authorList>
    </citation>
    <scope>NUCLEOTIDE SEQUENCE [LARGE SCALE GENOMIC DNA]</scope>
    <source>
        <strain evidence="2">cv. Menghai</strain>
        <tissue evidence="1">Leaf</tissue>
    </source>
</reference>
<protein>
    <submittedName>
        <fullName evidence="1">Uncharacterized protein</fullName>
    </submittedName>
</protein>
<organism evidence="1 2">
    <name type="scientific">Oryza meyeriana var. granulata</name>
    <dbReference type="NCBI Taxonomy" id="110450"/>
    <lineage>
        <taxon>Eukaryota</taxon>
        <taxon>Viridiplantae</taxon>
        <taxon>Streptophyta</taxon>
        <taxon>Embryophyta</taxon>
        <taxon>Tracheophyta</taxon>
        <taxon>Spermatophyta</taxon>
        <taxon>Magnoliopsida</taxon>
        <taxon>Liliopsida</taxon>
        <taxon>Poales</taxon>
        <taxon>Poaceae</taxon>
        <taxon>BOP clade</taxon>
        <taxon>Oryzoideae</taxon>
        <taxon>Oryzeae</taxon>
        <taxon>Oryzinae</taxon>
        <taxon>Oryza</taxon>
        <taxon>Oryza meyeriana</taxon>
    </lineage>
</organism>
<gene>
    <name evidence="1" type="ORF">E2562_008304</name>
</gene>